<feature type="transmembrane region" description="Helical" evidence="10">
    <location>
        <begin position="119"/>
        <end position="137"/>
    </location>
</feature>
<dbReference type="InterPro" id="IPR013112">
    <property type="entry name" value="FAD-bd_8"/>
</dbReference>
<evidence type="ECO:0000256" key="2">
    <source>
        <dbReference type="ARBA" id="ARBA00006278"/>
    </source>
</evidence>
<dbReference type="InterPro" id="IPR051410">
    <property type="entry name" value="Ferric/Cupric_Reductase"/>
</dbReference>
<feature type="transmembrane region" description="Helical" evidence="10">
    <location>
        <begin position="232"/>
        <end position="251"/>
    </location>
</feature>
<feature type="transmembrane region" description="Helical" evidence="10">
    <location>
        <begin position="34"/>
        <end position="52"/>
    </location>
</feature>
<evidence type="ECO:0000256" key="1">
    <source>
        <dbReference type="ARBA" id="ARBA00004141"/>
    </source>
</evidence>
<dbReference type="SUPFAM" id="SSF52343">
    <property type="entry name" value="Ferredoxin reductase-like, C-terminal NADP-linked domain"/>
    <property type="match status" value="1"/>
</dbReference>
<dbReference type="GO" id="GO:0005886">
    <property type="term" value="C:plasma membrane"/>
    <property type="evidence" value="ECO:0007669"/>
    <property type="project" value="TreeGrafter"/>
</dbReference>
<dbReference type="GO" id="GO:0006826">
    <property type="term" value="P:iron ion transport"/>
    <property type="evidence" value="ECO:0007669"/>
    <property type="project" value="TreeGrafter"/>
</dbReference>
<dbReference type="STRING" id="655863.F0XGD9"/>
<evidence type="ECO:0000256" key="8">
    <source>
        <dbReference type="ARBA" id="ARBA00023065"/>
    </source>
</evidence>
<dbReference type="RefSeq" id="XP_014172490.1">
    <property type="nucleotide sequence ID" value="XM_014317015.1"/>
</dbReference>
<feature type="transmembrane region" description="Helical" evidence="10">
    <location>
        <begin position="263"/>
        <end position="287"/>
    </location>
</feature>
<dbReference type="InterPro" id="IPR039261">
    <property type="entry name" value="FNR_nucleotide-bd"/>
</dbReference>
<protein>
    <submittedName>
        <fullName evidence="12">Ferric reductase-like protein</fullName>
    </submittedName>
</protein>
<accession>F0XGD9</accession>
<dbReference type="GO" id="GO:0015677">
    <property type="term" value="P:copper ion import"/>
    <property type="evidence" value="ECO:0007669"/>
    <property type="project" value="TreeGrafter"/>
</dbReference>
<dbReference type="PANTHER" id="PTHR32361:SF12">
    <property type="entry name" value="PUTATIVE (AFU_ORTHOLOGUE AFUA_1G14340)-RELATED"/>
    <property type="match status" value="1"/>
</dbReference>
<reference evidence="12 13" key="1">
    <citation type="journal article" date="2011" name="Proc. Natl. Acad. Sci. U.S.A.">
        <title>Genome and transcriptome analyses of the mountain pine beetle-fungal symbiont Grosmannia clavigera, a lodgepole pine pathogen.</title>
        <authorList>
            <person name="DiGuistini S."/>
            <person name="Wang Y."/>
            <person name="Liao N.Y."/>
            <person name="Taylor G."/>
            <person name="Tanguay P."/>
            <person name="Feau N."/>
            <person name="Henrissat B."/>
            <person name="Chan S.K."/>
            <person name="Hesse-Orce U."/>
            <person name="Alamouti S.M."/>
            <person name="Tsui C.K.M."/>
            <person name="Docking R.T."/>
            <person name="Levasseur A."/>
            <person name="Haridas S."/>
            <person name="Robertson G."/>
            <person name="Birol I."/>
            <person name="Holt R.A."/>
            <person name="Marra M.A."/>
            <person name="Hamelin R.C."/>
            <person name="Hirst M."/>
            <person name="Jones S.J.M."/>
            <person name="Bohlmann J."/>
            <person name="Breuil C."/>
        </authorList>
    </citation>
    <scope>NUCLEOTIDE SEQUENCE [LARGE SCALE GENOMIC DNA]</scope>
    <source>
        <strain evidence="13">kw1407 / UAMH 11150</strain>
    </source>
</reference>
<name>F0XGD9_GROCL</name>
<keyword evidence="13" id="KW-1185">Reference proteome</keyword>
<evidence type="ECO:0000256" key="6">
    <source>
        <dbReference type="ARBA" id="ARBA00022989"/>
    </source>
</evidence>
<dbReference type="InterPro" id="IPR017927">
    <property type="entry name" value="FAD-bd_FR_type"/>
</dbReference>
<sequence>MAASTTASSADDISNFDTGLGGVDQVQNFLFRDVLWWSLGIVALSILCLRFFEIALAHIRHVSAMALPASAQAYWRSAQWGYMPWIKKHLTYAPISRKRHNREIQISSALSIGTLPTRLQAILLVGYLGSNLAYMLVLDYGRENRWSLWAEVRGRSGTLAAVNMVPLVLLASRNNPLISMLRISFDTFNIVHRWVGRTVAIETIIHTIAWMVVQVNDGGWPSVSFKIIHDSFIASGTVGVVALTVLVVVSVSPLRHAFYETFLATHILLAIIILACTWIHCATASIAGGLPELPYVVAIIILWVVERLARVALSAYSSWSRHGWADAVVEALPGETCRVTVHLPRYVNVRPGTHAYLRFLNIAPWQCHPFSIAWVKHNPRFDNDDILPVSVKEAQSEQQIFMEASVDGHNKKTHLLRTSVSFIISAQHGFTRKLYDRAREQGQQAITLKALFEGPYAGHHSLDSYGHVVLVAGASGITHQISYLRHLIEGYAAGTVATRRISFIWVVRDQEAFEWIRPWMDEILRLPHRAEVLHIRLFVTRPKHALKMYPASRSVQVFPSRPNISTLLKKEVAEQKGAMCVTVCGSGAMADDVRAAVRDVLDEGTVVDFVEESFTW</sequence>
<dbReference type="InParanoid" id="F0XGD9"/>
<keyword evidence="5" id="KW-0249">Electron transport</keyword>
<keyword evidence="9 10" id="KW-0472">Membrane</keyword>
<dbReference type="Pfam" id="PF08030">
    <property type="entry name" value="NAD_binding_6"/>
    <property type="match status" value="1"/>
</dbReference>
<keyword evidence="4 10" id="KW-0812">Transmembrane</keyword>
<feature type="transmembrane region" description="Helical" evidence="10">
    <location>
        <begin position="194"/>
        <end position="212"/>
    </location>
</feature>
<dbReference type="eggNOG" id="KOG0039">
    <property type="taxonomic scope" value="Eukaryota"/>
</dbReference>
<comment type="subcellular location">
    <subcellularLocation>
        <location evidence="1">Membrane</location>
        <topology evidence="1">Multi-pass membrane protein</topology>
    </subcellularLocation>
</comment>
<evidence type="ECO:0000256" key="7">
    <source>
        <dbReference type="ARBA" id="ARBA00023002"/>
    </source>
</evidence>
<dbReference type="InterPro" id="IPR013130">
    <property type="entry name" value="Fe3_Rdtase_TM_dom"/>
</dbReference>
<evidence type="ECO:0000256" key="4">
    <source>
        <dbReference type="ARBA" id="ARBA00022692"/>
    </source>
</evidence>
<feature type="domain" description="FAD-binding FR-type" evidence="11">
    <location>
        <begin position="319"/>
        <end position="462"/>
    </location>
</feature>
<gene>
    <name evidence="12" type="ORF">CMQ_2937</name>
</gene>
<dbReference type="PROSITE" id="PS51384">
    <property type="entry name" value="FAD_FR"/>
    <property type="match status" value="1"/>
</dbReference>
<keyword evidence="6 10" id="KW-1133">Transmembrane helix</keyword>
<dbReference type="SFLD" id="SFLDG01168">
    <property type="entry name" value="Ferric_reductase_subgroup_(FRE"/>
    <property type="match status" value="1"/>
</dbReference>
<dbReference type="Proteomes" id="UP000007796">
    <property type="component" value="Unassembled WGS sequence"/>
</dbReference>
<dbReference type="HOGENOM" id="CLU_010365_3_1_1"/>
<evidence type="ECO:0000256" key="3">
    <source>
        <dbReference type="ARBA" id="ARBA00022448"/>
    </source>
</evidence>
<dbReference type="Gene3D" id="3.40.50.80">
    <property type="entry name" value="Nucleotide-binding domain of ferredoxin-NADP reductase (FNR) module"/>
    <property type="match status" value="1"/>
</dbReference>
<dbReference type="AlphaFoldDB" id="F0XGD9"/>
<evidence type="ECO:0000313" key="12">
    <source>
        <dbReference type="EMBL" id="EFX03008.1"/>
    </source>
</evidence>
<evidence type="ECO:0000256" key="10">
    <source>
        <dbReference type="SAM" id="Phobius"/>
    </source>
</evidence>
<dbReference type="GeneID" id="25975981"/>
<comment type="similarity">
    <text evidence="2">Belongs to the ferric reductase (FRE) family.</text>
</comment>
<dbReference type="CDD" id="cd06186">
    <property type="entry name" value="NOX_Duox_like_FAD_NADP"/>
    <property type="match status" value="1"/>
</dbReference>
<dbReference type="Pfam" id="PF01794">
    <property type="entry name" value="Ferric_reduct"/>
    <property type="match status" value="1"/>
</dbReference>
<evidence type="ECO:0000256" key="5">
    <source>
        <dbReference type="ARBA" id="ARBA00022982"/>
    </source>
</evidence>
<dbReference type="SFLD" id="SFLDS00052">
    <property type="entry name" value="Ferric_Reductase_Domain"/>
    <property type="match status" value="1"/>
</dbReference>
<dbReference type="InterPro" id="IPR013121">
    <property type="entry name" value="Fe_red_NAD-bd_6"/>
</dbReference>
<dbReference type="Pfam" id="PF08022">
    <property type="entry name" value="FAD_binding_8"/>
    <property type="match status" value="1"/>
</dbReference>
<evidence type="ECO:0000313" key="13">
    <source>
        <dbReference type="Proteomes" id="UP000007796"/>
    </source>
</evidence>
<keyword evidence="8" id="KW-0406">Ion transport</keyword>
<dbReference type="OrthoDB" id="4494341at2759"/>
<proteinExistence type="inferred from homology"/>
<evidence type="ECO:0000256" key="9">
    <source>
        <dbReference type="ARBA" id="ARBA00023136"/>
    </source>
</evidence>
<organism evidence="13">
    <name type="scientific">Grosmannia clavigera (strain kw1407 / UAMH 11150)</name>
    <name type="common">Blue stain fungus</name>
    <name type="synonym">Graphiocladiella clavigera</name>
    <dbReference type="NCBI Taxonomy" id="655863"/>
    <lineage>
        <taxon>Eukaryota</taxon>
        <taxon>Fungi</taxon>
        <taxon>Dikarya</taxon>
        <taxon>Ascomycota</taxon>
        <taxon>Pezizomycotina</taxon>
        <taxon>Sordariomycetes</taxon>
        <taxon>Sordariomycetidae</taxon>
        <taxon>Ophiostomatales</taxon>
        <taxon>Ophiostomataceae</taxon>
        <taxon>Leptographium</taxon>
    </lineage>
</organism>
<dbReference type="EMBL" id="GL629769">
    <property type="protein sequence ID" value="EFX03008.1"/>
    <property type="molecule type" value="Genomic_DNA"/>
</dbReference>
<evidence type="ECO:0000259" key="11">
    <source>
        <dbReference type="PROSITE" id="PS51384"/>
    </source>
</evidence>
<dbReference type="GO" id="GO:0000293">
    <property type="term" value="F:ferric-chelate reductase activity"/>
    <property type="evidence" value="ECO:0007669"/>
    <property type="project" value="UniProtKB-ARBA"/>
</dbReference>
<keyword evidence="3" id="KW-0813">Transport</keyword>
<keyword evidence="7" id="KW-0560">Oxidoreductase</keyword>
<dbReference type="PANTHER" id="PTHR32361">
    <property type="entry name" value="FERRIC/CUPRIC REDUCTASE TRANSMEMBRANE COMPONENT"/>
    <property type="match status" value="1"/>
</dbReference>
<dbReference type="GO" id="GO:0006879">
    <property type="term" value="P:intracellular iron ion homeostasis"/>
    <property type="evidence" value="ECO:0007669"/>
    <property type="project" value="TreeGrafter"/>
</dbReference>